<gene>
    <name evidence="2" type="ORF">BDW02DRAFT_384012</name>
</gene>
<dbReference type="AlphaFoldDB" id="A0A6A5KAP1"/>
<proteinExistence type="predicted"/>
<organism evidence="2 3">
    <name type="scientific">Decorospora gaudefroyi</name>
    <dbReference type="NCBI Taxonomy" id="184978"/>
    <lineage>
        <taxon>Eukaryota</taxon>
        <taxon>Fungi</taxon>
        <taxon>Dikarya</taxon>
        <taxon>Ascomycota</taxon>
        <taxon>Pezizomycotina</taxon>
        <taxon>Dothideomycetes</taxon>
        <taxon>Pleosporomycetidae</taxon>
        <taxon>Pleosporales</taxon>
        <taxon>Pleosporineae</taxon>
        <taxon>Pleosporaceae</taxon>
        <taxon>Decorospora</taxon>
    </lineage>
</organism>
<name>A0A6A5KAP1_9PLEO</name>
<sequence>MVKSIELGRAVLSSPGTNLELWLNTLITISPQQGEDNLLQLKNFQLLDFFSSSAAWVGRGHGMHMVLEITLGEEALAYEHLQPLTDALLRAPVWEQLRLKPSLPIDAAVGPGTVRLDINHAEHVRTQEKQKHHRLFPDVPAVDIQPPHGVPLFSLQSIRLSMDIIESSPRQRSTAKRSNTSPGESRNPHAEVEDSDMILHEMIAVDGVLHDTSRGAGRKRKRPVTDTAVMTPSINPNKDTPSKRSRKELSTPSLHDGSVSQNHTSSNRADIENIVDGALRLSICGSLNKSPNNLKMKAGTFRLGLADIAPALWRNGYLTALSHRAHLIPTIARSFSQIAGVRATSISLKNKMFSLASTSRLGIKSNLTLEELSTGNSVAQLSSSVASRLWVHSQEALSNKSTSSLQACVAPYVETAQSKSDEMLAEEERPLKYQHEFMRNIPTVDFIDDSPTIVSDDGPVLHRTLSVSSTHIEENLLKRRNEGYSNHGTDPEFFGDDLLLLNDTKPDHPIASGGYMCGGEPVALYSSSDGLTSILRVLSKELDIIQESQNSLGIVQDEELPSHTRGVPMSAEAGKSQEEESLFEECGEHNIETIEDLLLPF</sequence>
<dbReference type="OrthoDB" id="4187154at2759"/>
<feature type="compositionally biased region" description="Polar residues" evidence="1">
    <location>
        <begin position="168"/>
        <end position="184"/>
    </location>
</feature>
<dbReference type="Proteomes" id="UP000800040">
    <property type="component" value="Unassembled WGS sequence"/>
</dbReference>
<evidence type="ECO:0000313" key="3">
    <source>
        <dbReference type="Proteomes" id="UP000800040"/>
    </source>
</evidence>
<feature type="region of interest" description="Disordered" evidence="1">
    <location>
        <begin position="165"/>
        <end position="191"/>
    </location>
</feature>
<feature type="compositionally biased region" description="Polar residues" evidence="1">
    <location>
        <begin position="250"/>
        <end position="268"/>
    </location>
</feature>
<accession>A0A6A5KAP1</accession>
<evidence type="ECO:0000313" key="2">
    <source>
        <dbReference type="EMBL" id="KAF1833360.1"/>
    </source>
</evidence>
<evidence type="ECO:0000256" key="1">
    <source>
        <dbReference type="SAM" id="MobiDB-lite"/>
    </source>
</evidence>
<keyword evidence="3" id="KW-1185">Reference proteome</keyword>
<protein>
    <submittedName>
        <fullName evidence="2">Uncharacterized protein</fullName>
    </submittedName>
</protein>
<feature type="compositionally biased region" description="Polar residues" evidence="1">
    <location>
        <begin position="228"/>
        <end position="239"/>
    </location>
</feature>
<dbReference type="EMBL" id="ML975320">
    <property type="protein sequence ID" value="KAF1833360.1"/>
    <property type="molecule type" value="Genomic_DNA"/>
</dbReference>
<reference evidence="2" key="1">
    <citation type="submission" date="2020-01" db="EMBL/GenBank/DDBJ databases">
        <authorList>
            <consortium name="DOE Joint Genome Institute"/>
            <person name="Haridas S."/>
            <person name="Albert R."/>
            <person name="Binder M."/>
            <person name="Bloem J."/>
            <person name="Labutti K."/>
            <person name="Salamov A."/>
            <person name="Andreopoulos B."/>
            <person name="Baker S.E."/>
            <person name="Barry K."/>
            <person name="Bills G."/>
            <person name="Bluhm B.H."/>
            <person name="Cannon C."/>
            <person name="Castanera R."/>
            <person name="Culley D.E."/>
            <person name="Daum C."/>
            <person name="Ezra D."/>
            <person name="Gonzalez J.B."/>
            <person name="Henrissat B."/>
            <person name="Kuo A."/>
            <person name="Liang C."/>
            <person name="Lipzen A."/>
            <person name="Lutzoni F."/>
            <person name="Magnuson J."/>
            <person name="Mondo S."/>
            <person name="Nolan M."/>
            <person name="Ohm R."/>
            <person name="Pangilinan J."/>
            <person name="Park H.-J."/>
            <person name="Ramirez L."/>
            <person name="Alfaro M."/>
            <person name="Sun H."/>
            <person name="Tritt A."/>
            <person name="Yoshinaga Y."/>
            <person name="Zwiers L.-H."/>
            <person name="Turgeon B.G."/>
            <person name="Goodwin S.B."/>
            <person name="Spatafora J.W."/>
            <person name="Crous P.W."/>
            <person name="Grigoriev I.V."/>
        </authorList>
    </citation>
    <scope>NUCLEOTIDE SEQUENCE</scope>
    <source>
        <strain evidence="2">P77</strain>
    </source>
</reference>
<feature type="region of interest" description="Disordered" evidence="1">
    <location>
        <begin position="209"/>
        <end position="268"/>
    </location>
</feature>